<dbReference type="AlphaFoldDB" id="A0A7J9MK82"/>
<evidence type="ECO:0000313" key="5">
    <source>
        <dbReference type="EMBL" id="MBA0871381.1"/>
    </source>
</evidence>
<proteinExistence type="inferred from homology"/>
<sequence>MLSSKNSALESKDNEIFEVLESIAIQSELIKTMATMGCWKQANYHVEQNNKIVDEELSDWESKFFEVDMDDLHELFMAANYLEIESLLNGVAKRVADIIKACKNVEVIRQNFGINNDFAAQQEEEILGKIGYLYDMVTIHGVDILGRLHINTYTTLDLTHVRWSMCPLVHSFGFVPCARDHPGTCELDL</sequence>
<dbReference type="SUPFAM" id="SSF54695">
    <property type="entry name" value="POZ domain"/>
    <property type="match status" value="1"/>
</dbReference>
<evidence type="ECO:0000256" key="3">
    <source>
        <dbReference type="ARBA" id="ARBA00022786"/>
    </source>
</evidence>
<dbReference type="GO" id="GO:0009867">
    <property type="term" value="P:jasmonic acid mediated signaling pathway"/>
    <property type="evidence" value="ECO:0007669"/>
    <property type="project" value="UniProtKB-ARBA"/>
</dbReference>
<comment type="pathway">
    <text evidence="1">Protein modification; protein ubiquitination.</text>
</comment>
<keyword evidence="3" id="KW-0833">Ubl conjugation pathway</keyword>
<feature type="domain" description="SKP1 component dimerisation" evidence="4">
    <location>
        <begin position="86"/>
        <end position="126"/>
    </location>
</feature>
<dbReference type="InterPro" id="IPR016897">
    <property type="entry name" value="SKP1"/>
</dbReference>
<dbReference type="UniPathway" id="UPA00143"/>
<dbReference type="InterPro" id="IPR011333">
    <property type="entry name" value="SKP1/BTB/POZ_sf"/>
</dbReference>
<evidence type="ECO:0000256" key="1">
    <source>
        <dbReference type="ARBA" id="ARBA00004906"/>
    </source>
</evidence>
<evidence type="ECO:0000256" key="2">
    <source>
        <dbReference type="ARBA" id="ARBA00009993"/>
    </source>
</evidence>
<dbReference type="OrthoDB" id="7827685at2759"/>
<protein>
    <recommendedName>
        <fullName evidence="4">SKP1 component dimerisation domain-containing protein</fullName>
    </recommendedName>
</protein>
<dbReference type="InterPro" id="IPR036296">
    <property type="entry name" value="SKP1-like_dim_sf"/>
</dbReference>
<dbReference type="PANTHER" id="PTHR11165">
    <property type="entry name" value="SKP1"/>
    <property type="match status" value="1"/>
</dbReference>
<dbReference type="SMART" id="SM00512">
    <property type="entry name" value="Skp1"/>
    <property type="match status" value="1"/>
</dbReference>
<dbReference type="Gene3D" id="3.30.710.10">
    <property type="entry name" value="Potassium Channel Kv1.1, Chain A"/>
    <property type="match status" value="1"/>
</dbReference>
<keyword evidence="6" id="KW-1185">Reference proteome</keyword>
<reference evidence="5 6" key="1">
    <citation type="journal article" date="2019" name="Genome Biol. Evol.">
        <title>Insights into the evolution of the New World diploid cottons (Gossypium, subgenus Houzingenia) based on genome sequencing.</title>
        <authorList>
            <person name="Grover C.E."/>
            <person name="Arick M.A. 2nd"/>
            <person name="Thrash A."/>
            <person name="Conover J.L."/>
            <person name="Sanders W.S."/>
            <person name="Peterson D.G."/>
            <person name="Frelichowski J.E."/>
            <person name="Scheffler J.A."/>
            <person name="Scheffler B.E."/>
            <person name="Wendel J.F."/>
        </authorList>
    </citation>
    <scope>NUCLEOTIDE SEQUENCE [LARGE SCALE GENOMIC DNA]</scope>
    <source>
        <strain evidence="5">1</strain>
        <tissue evidence="5">Leaf</tissue>
    </source>
</reference>
<accession>A0A7J9MK82</accession>
<evidence type="ECO:0000313" key="6">
    <source>
        <dbReference type="Proteomes" id="UP000593576"/>
    </source>
</evidence>
<dbReference type="SUPFAM" id="SSF81382">
    <property type="entry name" value="Skp1 dimerisation domain-like"/>
    <property type="match status" value="1"/>
</dbReference>
<dbReference type="InterPro" id="IPR001232">
    <property type="entry name" value="SKP1-like"/>
</dbReference>
<organism evidence="5 6">
    <name type="scientific">Gossypium schwendimanii</name>
    <name type="common">Cotton</name>
    <dbReference type="NCBI Taxonomy" id="34291"/>
    <lineage>
        <taxon>Eukaryota</taxon>
        <taxon>Viridiplantae</taxon>
        <taxon>Streptophyta</taxon>
        <taxon>Embryophyta</taxon>
        <taxon>Tracheophyta</taxon>
        <taxon>Spermatophyta</taxon>
        <taxon>Magnoliopsida</taxon>
        <taxon>eudicotyledons</taxon>
        <taxon>Gunneridae</taxon>
        <taxon>Pentapetalae</taxon>
        <taxon>rosids</taxon>
        <taxon>malvids</taxon>
        <taxon>Malvales</taxon>
        <taxon>Malvaceae</taxon>
        <taxon>Malvoideae</taxon>
        <taxon>Gossypium</taxon>
    </lineage>
</organism>
<dbReference type="Pfam" id="PF01466">
    <property type="entry name" value="Skp1"/>
    <property type="match status" value="1"/>
</dbReference>
<comment type="similarity">
    <text evidence="2">Belongs to the SKP1 family.</text>
</comment>
<comment type="caution">
    <text evidence="5">The sequence shown here is derived from an EMBL/GenBank/DDBJ whole genome shotgun (WGS) entry which is preliminary data.</text>
</comment>
<evidence type="ECO:0000259" key="4">
    <source>
        <dbReference type="Pfam" id="PF01466"/>
    </source>
</evidence>
<name>A0A7J9MK82_GOSSC</name>
<dbReference type="GO" id="GO:0006511">
    <property type="term" value="P:ubiquitin-dependent protein catabolic process"/>
    <property type="evidence" value="ECO:0007669"/>
    <property type="project" value="InterPro"/>
</dbReference>
<gene>
    <name evidence="5" type="ORF">Goshw_024884</name>
</gene>
<dbReference type="EMBL" id="JABFAF010000011">
    <property type="protein sequence ID" value="MBA0871381.1"/>
    <property type="molecule type" value="Genomic_DNA"/>
</dbReference>
<dbReference type="Proteomes" id="UP000593576">
    <property type="component" value="Unassembled WGS sequence"/>
</dbReference>
<dbReference type="GO" id="GO:0016567">
    <property type="term" value="P:protein ubiquitination"/>
    <property type="evidence" value="ECO:0007669"/>
    <property type="project" value="UniProtKB-UniPathway"/>
</dbReference>
<dbReference type="InterPro" id="IPR016072">
    <property type="entry name" value="Skp1_comp_dimer"/>
</dbReference>